<evidence type="ECO:0000256" key="1">
    <source>
        <dbReference type="SAM" id="Phobius"/>
    </source>
</evidence>
<protein>
    <recommendedName>
        <fullName evidence="4">SGNH/GDSL hydrolase family protein</fullName>
    </recommendedName>
</protein>
<dbReference type="EMBL" id="JAGSOJ010000001">
    <property type="protein sequence ID" value="MCM1988751.1"/>
    <property type="molecule type" value="Genomic_DNA"/>
</dbReference>
<accession>A0A9J6NW78</accession>
<organism evidence="2 3">
    <name type="scientific">Oceanirhabdus seepicola</name>
    <dbReference type="NCBI Taxonomy" id="2828781"/>
    <lineage>
        <taxon>Bacteria</taxon>
        <taxon>Bacillati</taxon>
        <taxon>Bacillota</taxon>
        <taxon>Clostridia</taxon>
        <taxon>Eubacteriales</taxon>
        <taxon>Clostridiaceae</taxon>
        <taxon>Oceanirhabdus</taxon>
    </lineage>
</organism>
<keyword evidence="1" id="KW-0812">Transmembrane</keyword>
<keyword evidence="1" id="KW-1133">Transmembrane helix</keyword>
<reference evidence="2" key="2">
    <citation type="submission" date="2021-04" db="EMBL/GenBank/DDBJ databases">
        <authorList>
            <person name="Dong X."/>
        </authorList>
    </citation>
    <scope>NUCLEOTIDE SEQUENCE</scope>
    <source>
        <strain evidence="2">ZWT</strain>
    </source>
</reference>
<dbReference type="Proteomes" id="UP001056429">
    <property type="component" value="Unassembled WGS sequence"/>
</dbReference>
<keyword evidence="1" id="KW-0472">Membrane</keyword>
<dbReference type="SUPFAM" id="SSF52266">
    <property type="entry name" value="SGNH hydrolase"/>
    <property type="match status" value="1"/>
</dbReference>
<comment type="caution">
    <text evidence="2">The sequence shown here is derived from an EMBL/GenBank/DDBJ whole genome shotgun (WGS) entry which is preliminary data.</text>
</comment>
<evidence type="ECO:0000313" key="2">
    <source>
        <dbReference type="EMBL" id="MCM1988751.1"/>
    </source>
</evidence>
<keyword evidence="3" id="KW-1185">Reference proteome</keyword>
<reference evidence="2" key="1">
    <citation type="journal article" date="2021" name="mSystems">
        <title>Bacteria and Archaea Synergistically Convert Glycine Betaine to Biogenic Methane in the Formosa Cold Seep of the South China Sea.</title>
        <authorList>
            <person name="Li L."/>
            <person name="Zhang W."/>
            <person name="Zhang S."/>
            <person name="Song L."/>
            <person name="Sun Q."/>
            <person name="Zhang H."/>
            <person name="Xiang H."/>
            <person name="Dong X."/>
        </authorList>
    </citation>
    <scope>NUCLEOTIDE SEQUENCE</scope>
    <source>
        <strain evidence="2">ZWT</strain>
    </source>
</reference>
<gene>
    <name evidence="2" type="ORF">KDK92_03290</name>
</gene>
<name>A0A9J6NW78_9CLOT</name>
<sequence length="316" mass="36666">MKKVKIILTVSCCFLVTAILYVYLCLIFSPKSIHDSGGTTYYRGMGFLAEPRNSIDVMLYGNSDIYSGFAPAKLFKKYGYTSYTSGTALQTIGDINCLLKKTLKTQAPKVAILEVDCLYEKRNKAINDSNFLFAPFVFHVRWKELRLSDFYTIPDRTKKYDITKGFVHSNQINKYQAVNYMGNENANPLPIPKRNLRQLKNFIETCRMNNIEIVFLELPSASSWNYAKHNFIKDLSKGFNIPFIDLNVKKINFDIDFSRDFRDKGDHMNVFGAEKATTYIGEYLNDKYSSILSDKRSYKEYAYWQDVVDHYRRSNN</sequence>
<dbReference type="AlphaFoldDB" id="A0A9J6NW78"/>
<dbReference type="RefSeq" id="WP_250857620.1">
    <property type="nucleotide sequence ID" value="NZ_JAGSOJ010000001.1"/>
</dbReference>
<evidence type="ECO:0000313" key="3">
    <source>
        <dbReference type="Proteomes" id="UP001056429"/>
    </source>
</evidence>
<proteinExistence type="predicted"/>
<feature type="transmembrane region" description="Helical" evidence="1">
    <location>
        <begin position="6"/>
        <end position="28"/>
    </location>
</feature>
<evidence type="ECO:0008006" key="4">
    <source>
        <dbReference type="Google" id="ProtNLM"/>
    </source>
</evidence>